<protein>
    <submittedName>
        <fullName evidence="1">Uncharacterized protein</fullName>
    </submittedName>
</protein>
<gene>
    <name evidence="1" type="ORF">RUMGNA_00572</name>
</gene>
<evidence type="ECO:0000313" key="2">
    <source>
        <dbReference type="Proteomes" id="UP000004410"/>
    </source>
</evidence>
<organism evidence="1 2">
    <name type="scientific">Mediterraneibacter gnavus (strain ATCC 29149 / DSM 114966 / JCM 6515 / VPI C7-9)</name>
    <name type="common">Ruminococcus gnavus</name>
    <dbReference type="NCBI Taxonomy" id="411470"/>
    <lineage>
        <taxon>Bacteria</taxon>
        <taxon>Bacillati</taxon>
        <taxon>Bacillota</taxon>
        <taxon>Clostridia</taxon>
        <taxon>Lachnospirales</taxon>
        <taxon>Lachnospiraceae</taxon>
        <taxon>Mediterraneibacter</taxon>
    </lineage>
</organism>
<sequence>MSQNSLQNDLIVLYEKPEKKYGDFRRKHISQTWEF</sequence>
<accession>A7AZ56</accession>
<name>A7AZ56_MEDG7</name>
<reference evidence="1 2" key="2">
    <citation type="submission" date="2007-06" db="EMBL/GenBank/DDBJ databases">
        <title>Draft genome sequence of Ruminococcus gnavus (ATCC 29149).</title>
        <authorList>
            <person name="Sudarsanam P."/>
            <person name="Ley R."/>
            <person name="Guruge J."/>
            <person name="Turnbaugh P.J."/>
            <person name="Mahowald M."/>
            <person name="Liep D."/>
            <person name="Gordon J."/>
        </authorList>
    </citation>
    <scope>NUCLEOTIDE SEQUENCE [LARGE SCALE GENOMIC DNA]</scope>
    <source>
        <strain evidence="1 2">ATCC 29149</strain>
    </source>
</reference>
<dbReference type="AlphaFoldDB" id="A7AZ56"/>
<dbReference type="PaxDb" id="411470-RUMGNA_00572"/>
<evidence type="ECO:0000313" key="1">
    <source>
        <dbReference type="EMBL" id="EDN79061.1"/>
    </source>
</evidence>
<proteinExistence type="predicted"/>
<dbReference type="EMBL" id="AAYG02000005">
    <property type="protein sequence ID" value="EDN79061.1"/>
    <property type="molecule type" value="Genomic_DNA"/>
</dbReference>
<comment type="caution">
    <text evidence="1">The sequence shown here is derived from an EMBL/GenBank/DDBJ whole genome shotgun (WGS) entry which is preliminary data.</text>
</comment>
<reference evidence="1 2" key="1">
    <citation type="submission" date="2007-04" db="EMBL/GenBank/DDBJ databases">
        <authorList>
            <person name="Fulton L."/>
            <person name="Clifton S."/>
            <person name="Fulton B."/>
            <person name="Xu J."/>
            <person name="Minx P."/>
            <person name="Pepin K.H."/>
            <person name="Johnson M."/>
            <person name="Thiruvilangam P."/>
            <person name="Bhonagiri V."/>
            <person name="Nash W.E."/>
            <person name="Mardis E.R."/>
            <person name="Wilson R.K."/>
        </authorList>
    </citation>
    <scope>NUCLEOTIDE SEQUENCE [LARGE SCALE GENOMIC DNA]</scope>
    <source>
        <strain evidence="1 2">ATCC 29149</strain>
    </source>
</reference>
<dbReference type="Proteomes" id="UP000004410">
    <property type="component" value="Unassembled WGS sequence"/>
</dbReference>